<keyword evidence="4 7" id="KW-0812">Transmembrane</keyword>
<feature type="transmembrane region" description="Helical" evidence="7">
    <location>
        <begin position="73"/>
        <end position="90"/>
    </location>
</feature>
<sequence length="297" mass="32908">MDWLDQDWLQRLASLWQLPLYQSGNATITLGQICIALAISVLGFMVVHWLTSRLHRRLGKRMGVNGAHVLHKLVSYLLYVVIILVALPFAGIPVTIFAVLGGAVAIGIGFGAQNLINNLISGFILLIEQPIRIGDTVELEDEKGMVEDIGNRCVRIRRTDGVHVLVPNSYFLEQRVVNWTLTEAHVRGIVTLGVAYGSDLGKVKAIMLAIAAQTEQLQKEPPPEVLFDDFGDNALIISLFYWVPARVPMELKRVASGLRFRLDEAFKAADIVIAFPQRDLHLDKVQVELLAGQGTSR</sequence>
<dbReference type="InterPro" id="IPR006685">
    <property type="entry name" value="MscS_channel_2nd"/>
</dbReference>
<dbReference type="InterPro" id="IPR010920">
    <property type="entry name" value="LSM_dom_sf"/>
</dbReference>
<dbReference type="EMBL" id="AMRI01000037">
    <property type="protein sequence ID" value="EKE67754.1"/>
    <property type="molecule type" value="Genomic_DNA"/>
</dbReference>
<dbReference type="RefSeq" id="WP_008486619.1">
    <property type="nucleotide sequence ID" value="NZ_AMRI01000037.1"/>
</dbReference>
<protein>
    <submittedName>
        <fullName evidence="11">Small-conductance mechanosensitive channel</fullName>
    </submittedName>
</protein>
<gene>
    <name evidence="11" type="ORF">B3C1_18096</name>
</gene>
<keyword evidence="12" id="KW-1185">Reference proteome</keyword>
<keyword evidence="5 7" id="KW-1133">Transmembrane helix</keyword>
<dbReference type="GO" id="GO:0008381">
    <property type="term" value="F:mechanosensitive monoatomic ion channel activity"/>
    <property type="evidence" value="ECO:0007669"/>
    <property type="project" value="UniProtKB-ARBA"/>
</dbReference>
<dbReference type="InterPro" id="IPR049142">
    <property type="entry name" value="MS_channel_1st"/>
</dbReference>
<dbReference type="InterPro" id="IPR023408">
    <property type="entry name" value="MscS_beta-dom_sf"/>
</dbReference>
<evidence type="ECO:0000256" key="3">
    <source>
        <dbReference type="ARBA" id="ARBA00022475"/>
    </source>
</evidence>
<keyword evidence="6 7" id="KW-0472">Membrane</keyword>
<evidence type="ECO:0000259" key="9">
    <source>
        <dbReference type="Pfam" id="PF21082"/>
    </source>
</evidence>
<dbReference type="InterPro" id="IPR049278">
    <property type="entry name" value="MS_channel_C"/>
</dbReference>
<feature type="domain" description="Mechanosensitive ion channel MscS" evidence="8">
    <location>
        <begin position="114"/>
        <end position="180"/>
    </location>
</feature>
<evidence type="ECO:0000313" key="12">
    <source>
        <dbReference type="Proteomes" id="UP000006755"/>
    </source>
</evidence>
<dbReference type="GO" id="GO:0005886">
    <property type="term" value="C:plasma membrane"/>
    <property type="evidence" value="ECO:0007669"/>
    <property type="project" value="UniProtKB-SubCell"/>
</dbReference>
<evidence type="ECO:0000256" key="4">
    <source>
        <dbReference type="ARBA" id="ARBA00022692"/>
    </source>
</evidence>
<evidence type="ECO:0000256" key="1">
    <source>
        <dbReference type="ARBA" id="ARBA00004651"/>
    </source>
</evidence>
<evidence type="ECO:0000256" key="2">
    <source>
        <dbReference type="ARBA" id="ARBA00008017"/>
    </source>
</evidence>
<evidence type="ECO:0000256" key="7">
    <source>
        <dbReference type="SAM" id="Phobius"/>
    </source>
</evidence>
<comment type="subcellular location">
    <subcellularLocation>
        <location evidence="1">Cell membrane</location>
        <topology evidence="1">Multi-pass membrane protein</topology>
    </subcellularLocation>
</comment>
<name>K2JB41_9GAMM</name>
<evidence type="ECO:0000313" key="11">
    <source>
        <dbReference type="EMBL" id="EKE67754.1"/>
    </source>
</evidence>
<dbReference type="SUPFAM" id="SSF82689">
    <property type="entry name" value="Mechanosensitive channel protein MscS (YggB), C-terminal domain"/>
    <property type="match status" value="1"/>
</dbReference>
<dbReference type="SUPFAM" id="SSF50182">
    <property type="entry name" value="Sm-like ribonucleoproteins"/>
    <property type="match status" value="1"/>
</dbReference>
<dbReference type="InterPro" id="IPR011066">
    <property type="entry name" value="MscS_channel_C_sf"/>
</dbReference>
<dbReference type="eggNOG" id="COG3264">
    <property type="taxonomic scope" value="Bacteria"/>
</dbReference>
<dbReference type="Proteomes" id="UP000006755">
    <property type="component" value="Unassembled WGS sequence"/>
</dbReference>
<dbReference type="InterPro" id="IPR011014">
    <property type="entry name" value="MscS_channel_TM-2"/>
</dbReference>
<feature type="domain" description="Mechanosensitive ion channel transmembrane helices 2/3" evidence="10">
    <location>
        <begin position="72"/>
        <end position="113"/>
    </location>
</feature>
<dbReference type="Pfam" id="PF21082">
    <property type="entry name" value="MS_channel_3rd"/>
    <property type="match status" value="1"/>
</dbReference>
<dbReference type="SUPFAM" id="SSF82861">
    <property type="entry name" value="Mechanosensitive channel protein MscS (YggB), transmembrane region"/>
    <property type="match status" value="1"/>
</dbReference>
<dbReference type="OrthoDB" id="9799209at2"/>
<keyword evidence="3" id="KW-1003">Cell membrane</keyword>
<comment type="similarity">
    <text evidence="2">Belongs to the MscS (TC 1.A.23) family.</text>
</comment>
<dbReference type="PANTHER" id="PTHR30347">
    <property type="entry name" value="POTASSIUM CHANNEL RELATED"/>
    <property type="match status" value="1"/>
</dbReference>
<evidence type="ECO:0000259" key="8">
    <source>
        <dbReference type="Pfam" id="PF00924"/>
    </source>
</evidence>
<dbReference type="Gene3D" id="3.30.70.100">
    <property type="match status" value="1"/>
</dbReference>
<dbReference type="InterPro" id="IPR052702">
    <property type="entry name" value="MscS-like_channel"/>
</dbReference>
<proteinExistence type="inferred from homology"/>
<evidence type="ECO:0000259" key="10">
    <source>
        <dbReference type="Pfam" id="PF21088"/>
    </source>
</evidence>
<dbReference type="AlphaFoldDB" id="K2JB41"/>
<feature type="domain" description="Mechanosensitive ion channel MscS C-terminal" evidence="9">
    <location>
        <begin position="190"/>
        <end position="273"/>
    </location>
</feature>
<accession>K2JB41</accession>
<dbReference type="Gene3D" id="2.30.30.60">
    <property type="match status" value="1"/>
</dbReference>
<dbReference type="Pfam" id="PF21088">
    <property type="entry name" value="MS_channel_1st"/>
    <property type="match status" value="1"/>
</dbReference>
<feature type="transmembrane region" description="Helical" evidence="7">
    <location>
        <begin position="28"/>
        <end position="52"/>
    </location>
</feature>
<dbReference type="Pfam" id="PF00924">
    <property type="entry name" value="MS_channel_2nd"/>
    <property type="match status" value="1"/>
</dbReference>
<dbReference type="PANTHER" id="PTHR30347:SF1">
    <property type="entry name" value="MECHANOSENSITIVE CHANNEL MSCK"/>
    <property type="match status" value="1"/>
</dbReference>
<evidence type="ECO:0000256" key="6">
    <source>
        <dbReference type="ARBA" id="ARBA00023136"/>
    </source>
</evidence>
<evidence type="ECO:0000256" key="5">
    <source>
        <dbReference type="ARBA" id="ARBA00022989"/>
    </source>
</evidence>
<comment type="caution">
    <text evidence="11">The sequence shown here is derived from an EMBL/GenBank/DDBJ whole genome shotgun (WGS) entry which is preliminary data.</text>
</comment>
<organism evidence="11 12">
    <name type="scientific">Gallaecimonas xiamenensis 3-C-1</name>
    <dbReference type="NCBI Taxonomy" id="745411"/>
    <lineage>
        <taxon>Bacteria</taxon>
        <taxon>Pseudomonadati</taxon>
        <taxon>Pseudomonadota</taxon>
        <taxon>Gammaproteobacteria</taxon>
        <taxon>Enterobacterales</taxon>
        <taxon>Gallaecimonadaceae</taxon>
        <taxon>Gallaecimonas</taxon>
    </lineage>
</organism>
<dbReference type="STRING" id="745411.B3C1_18096"/>
<dbReference type="PATRIC" id="fig|745411.4.peg.3557"/>
<reference evidence="11 12" key="1">
    <citation type="journal article" date="2012" name="J. Bacteriol.">
        <title>Genome Sequence of Gallaecimonas xiamenensis Type Strain 3-C-1.</title>
        <authorList>
            <person name="Lai Q."/>
            <person name="Wang L."/>
            <person name="Wang W."/>
            <person name="Shao Z."/>
        </authorList>
    </citation>
    <scope>NUCLEOTIDE SEQUENCE [LARGE SCALE GENOMIC DNA]</scope>
    <source>
        <strain evidence="11 12">3-C-1</strain>
    </source>
</reference>
<feature type="transmembrane region" description="Helical" evidence="7">
    <location>
        <begin position="96"/>
        <end position="116"/>
    </location>
</feature>
<dbReference type="Gene3D" id="1.10.287.1260">
    <property type="match status" value="1"/>
</dbReference>